<dbReference type="EMBL" id="JAQNVG010000012">
    <property type="protein sequence ID" value="MDC2235980.1"/>
    <property type="molecule type" value="Genomic_DNA"/>
</dbReference>
<comment type="caution">
    <text evidence="1">The sequence shown here is derived from an EMBL/GenBank/DDBJ whole genome shotgun (WGS) entry which is preliminary data.</text>
</comment>
<reference evidence="1" key="1">
    <citation type="submission" date="2022-10" db="EMBL/GenBank/DDBJ databases">
        <title>Human gut microbiome strain richness.</title>
        <authorList>
            <person name="Chen-Liaw A."/>
        </authorList>
    </citation>
    <scope>NUCLEOTIDE SEQUENCE</scope>
    <source>
        <strain evidence="1">1001283st1_A3_1001283B150304_161114</strain>
    </source>
</reference>
<evidence type="ECO:0000313" key="2">
    <source>
        <dbReference type="Proteomes" id="UP001217776"/>
    </source>
</evidence>
<name>A0AAP3SD96_BACT4</name>
<evidence type="ECO:0000313" key="1">
    <source>
        <dbReference type="EMBL" id="MDC2235980.1"/>
    </source>
</evidence>
<organism evidence="1 2">
    <name type="scientific">Bacteroides thetaiotaomicron</name>
    <dbReference type="NCBI Taxonomy" id="818"/>
    <lineage>
        <taxon>Bacteria</taxon>
        <taxon>Pseudomonadati</taxon>
        <taxon>Bacteroidota</taxon>
        <taxon>Bacteroidia</taxon>
        <taxon>Bacteroidales</taxon>
        <taxon>Bacteroidaceae</taxon>
        <taxon>Bacteroides</taxon>
    </lineage>
</organism>
<proteinExistence type="predicted"/>
<accession>A0AAP3SD96</accession>
<gene>
    <name evidence="1" type="ORF">PO127_09495</name>
</gene>
<sequence length="47" mass="5144">MKELRWSEKDGRGLTKKTIVSPLPFGKEGWLKAGVVGKIGLSIICSE</sequence>
<dbReference type="Proteomes" id="UP001217776">
    <property type="component" value="Unassembled WGS sequence"/>
</dbReference>
<dbReference type="AlphaFoldDB" id="A0AAP3SD96"/>
<dbReference type="RefSeq" id="WP_167541978.1">
    <property type="nucleotide sequence ID" value="NZ_BAABXH010000002.1"/>
</dbReference>
<protein>
    <submittedName>
        <fullName evidence="1">Uncharacterized protein</fullName>
    </submittedName>
</protein>